<dbReference type="AlphaFoldDB" id="A0A3D8S9H1"/>
<reference evidence="9 10" key="1">
    <citation type="journal article" date="2018" name="IMA Fungus">
        <title>IMA Genome-F 9: Draft genome sequence of Annulohypoxylon stygium, Aspergillus mulundensis, Berkeleyomyces basicola (syn. Thielaviopsis basicola), Ceratocystis smalleyi, two Cercospora beticola strains, Coleophoma cylindrospora, Fusarium fracticaudum, Phialophora cf. hyalina, and Morchella septimelata.</title>
        <authorList>
            <person name="Wingfield B.D."/>
            <person name="Bills G.F."/>
            <person name="Dong Y."/>
            <person name="Huang W."/>
            <person name="Nel W.J."/>
            <person name="Swalarsk-Parry B.S."/>
            <person name="Vaghefi N."/>
            <person name="Wilken P.M."/>
            <person name="An Z."/>
            <person name="de Beer Z.W."/>
            <person name="De Vos L."/>
            <person name="Chen L."/>
            <person name="Duong T.A."/>
            <person name="Gao Y."/>
            <person name="Hammerbacher A."/>
            <person name="Kikkert J.R."/>
            <person name="Li Y."/>
            <person name="Li H."/>
            <person name="Li K."/>
            <person name="Li Q."/>
            <person name="Liu X."/>
            <person name="Ma X."/>
            <person name="Naidoo K."/>
            <person name="Pethybridge S.J."/>
            <person name="Sun J."/>
            <person name="Steenkamp E.T."/>
            <person name="van der Nest M.A."/>
            <person name="van Wyk S."/>
            <person name="Wingfield M.J."/>
            <person name="Xiong C."/>
            <person name="Yue Q."/>
            <person name="Zhang X."/>
        </authorList>
    </citation>
    <scope>NUCLEOTIDE SEQUENCE [LARGE SCALE GENOMIC DNA]</scope>
    <source>
        <strain evidence="9 10">BP6252</strain>
    </source>
</reference>
<evidence type="ECO:0000313" key="10">
    <source>
        <dbReference type="Proteomes" id="UP000256645"/>
    </source>
</evidence>
<keyword evidence="4 7" id="KW-0472">Membrane</keyword>
<dbReference type="PANTHER" id="PTHR33048:SF47">
    <property type="entry name" value="INTEGRAL MEMBRANE PROTEIN-RELATED"/>
    <property type="match status" value="1"/>
</dbReference>
<gene>
    <name evidence="9" type="ORF">BP6252_03560</name>
</gene>
<dbReference type="PANTHER" id="PTHR33048">
    <property type="entry name" value="PTH11-LIKE INTEGRAL MEMBRANE PROTEIN (AFU_ORTHOLOGUE AFUA_5G11245)"/>
    <property type="match status" value="1"/>
</dbReference>
<evidence type="ECO:0000256" key="1">
    <source>
        <dbReference type="ARBA" id="ARBA00004141"/>
    </source>
</evidence>
<feature type="transmembrane region" description="Helical" evidence="7">
    <location>
        <begin position="146"/>
        <end position="168"/>
    </location>
</feature>
<evidence type="ECO:0000256" key="3">
    <source>
        <dbReference type="ARBA" id="ARBA00022989"/>
    </source>
</evidence>
<comment type="subcellular location">
    <subcellularLocation>
        <location evidence="1">Membrane</location>
        <topology evidence="1">Multi-pass membrane protein</topology>
    </subcellularLocation>
</comment>
<dbReference type="Pfam" id="PF20684">
    <property type="entry name" value="Fung_rhodopsin"/>
    <property type="match status" value="1"/>
</dbReference>
<feature type="transmembrane region" description="Helical" evidence="7">
    <location>
        <begin position="33"/>
        <end position="53"/>
    </location>
</feature>
<dbReference type="OrthoDB" id="10017208at2759"/>
<feature type="domain" description="Rhodopsin" evidence="8">
    <location>
        <begin position="10"/>
        <end position="211"/>
    </location>
</feature>
<keyword evidence="2 7" id="KW-0812">Transmembrane</keyword>
<comment type="caution">
    <text evidence="9">The sequence shown here is derived from an EMBL/GenBank/DDBJ whole genome shotgun (WGS) entry which is preliminary data.</text>
</comment>
<feature type="region of interest" description="Disordered" evidence="6">
    <location>
        <begin position="238"/>
        <end position="266"/>
    </location>
</feature>
<comment type="similarity">
    <text evidence="5">Belongs to the SAT4 family.</text>
</comment>
<dbReference type="InterPro" id="IPR052337">
    <property type="entry name" value="SAT4-like"/>
</dbReference>
<dbReference type="EMBL" id="PDLM01000003">
    <property type="protein sequence ID" value="RDW82448.1"/>
    <property type="molecule type" value="Genomic_DNA"/>
</dbReference>
<dbReference type="Proteomes" id="UP000256645">
    <property type="component" value="Unassembled WGS sequence"/>
</dbReference>
<evidence type="ECO:0000256" key="6">
    <source>
        <dbReference type="SAM" id="MobiDB-lite"/>
    </source>
</evidence>
<name>A0A3D8S9H1_9HELO</name>
<evidence type="ECO:0000256" key="7">
    <source>
        <dbReference type="SAM" id="Phobius"/>
    </source>
</evidence>
<evidence type="ECO:0000256" key="4">
    <source>
        <dbReference type="ARBA" id="ARBA00023136"/>
    </source>
</evidence>
<evidence type="ECO:0000313" key="9">
    <source>
        <dbReference type="EMBL" id="RDW82448.1"/>
    </source>
</evidence>
<sequence length="266" mass="29152">MPASDRFPEVKGGLGKRMSTVTPEDMTLYAKSLWVSIIFYNTSLLLTKLSLLLGYLRVFPYPRVRLVSKMTMGLILCCGLYWIISTFLLCRPISFFWDKNIKGGVCINAKPIWLSHAGLNIFTDLIIILIPMPVIQTLNLQLKPRLWLMTVFALGGFITVISIIRLPLLIQIFGSPDLTYSGAGCALASAVESNIAIICASLPPLKSLIRKYAPNLIASGKGTNASQHTAITEKVVANSSASGKDSLSLKNSVKAETEIETTRELD</sequence>
<dbReference type="InterPro" id="IPR049326">
    <property type="entry name" value="Rhodopsin_dom_fungi"/>
</dbReference>
<feature type="compositionally biased region" description="Polar residues" evidence="6">
    <location>
        <begin position="238"/>
        <end position="251"/>
    </location>
</feature>
<dbReference type="GO" id="GO:0016020">
    <property type="term" value="C:membrane"/>
    <property type="evidence" value="ECO:0007669"/>
    <property type="project" value="UniProtKB-SubCell"/>
</dbReference>
<evidence type="ECO:0000256" key="2">
    <source>
        <dbReference type="ARBA" id="ARBA00022692"/>
    </source>
</evidence>
<keyword evidence="10" id="KW-1185">Reference proteome</keyword>
<feature type="compositionally biased region" description="Basic and acidic residues" evidence="6">
    <location>
        <begin position="253"/>
        <end position="266"/>
    </location>
</feature>
<evidence type="ECO:0000259" key="8">
    <source>
        <dbReference type="Pfam" id="PF20684"/>
    </source>
</evidence>
<proteinExistence type="inferred from homology"/>
<accession>A0A3D8S9H1</accession>
<feature type="transmembrane region" description="Helical" evidence="7">
    <location>
        <begin position="74"/>
        <end position="97"/>
    </location>
</feature>
<organism evidence="9 10">
    <name type="scientific">Coleophoma cylindrospora</name>
    <dbReference type="NCBI Taxonomy" id="1849047"/>
    <lineage>
        <taxon>Eukaryota</taxon>
        <taxon>Fungi</taxon>
        <taxon>Dikarya</taxon>
        <taxon>Ascomycota</taxon>
        <taxon>Pezizomycotina</taxon>
        <taxon>Leotiomycetes</taxon>
        <taxon>Helotiales</taxon>
        <taxon>Dermateaceae</taxon>
        <taxon>Coleophoma</taxon>
    </lineage>
</organism>
<keyword evidence="3 7" id="KW-1133">Transmembrane helix</keyword>
<protein>
    <recommendedName>
        <fullName evidence="8">Rhodopsin domain-containing protein</fullName>
    </recommendedName>
</protein>
<feature type="transmembrane region" description="Helical" evidence="7">
    <location>
        <begin position="117"/>
        <end position="134"/>
    </location>
</feature>
<evidence type="ECO:0000256" key="5">
    <source>
        <dbReference type="ARBA" id="ARBA00038359"/>
    </source>
</evidence>